<proteinExistence type="predicted"/>
<evidence type="ECO:0000313" key="2">
    <source>
        <dbReference type="EMBL" id="MCX2937822.1"/>
    </source>
</evidence>
<dbReference type="EMBL" id="JAPJDO010000010">
    <property type="protein sequence ID" value="MCX2937822.1"/>
    <property type="molecule type" value="Genomic_DNA"/>
</dbReference>
<name>A0ABT3SG11_9MYCO</name>
<comment type="caution">
    <text evidence="2">The sequence shown here is derived from an EMBL/GenBank/DDBJ whole genome shotgun (WGS) entry which is preliminary data.</text>
</comment>
<protein>
    <submittedName>
        <fullName evidence="2">Uncharacterized protein</fullName>
    </submittedName>
</protein>
<dbReference type="Proteomes" id="UP001300745">
    <property type="component" value="Unassembled WGS sequence"/>
</dbReference>
<feature type="compositionally biased region" description="Basic residues" evidence="1">
    <location>
        <begin position="323"/>
        <end position="340"/>
    </location>
</feature>
<organism evidence="2 3">
    <name type="scientific">Mycobacterium pinniadriaticum</name>
    <dbReference type="NCBI Taxonomy" id="2994102"/>
    <lineage>
        <taxon>Bacteria</taxon>
        <taxon>Bacillati</taxon>
        <taxon>Actinomycetota</taxon>
        <taxon>Actinomycetes</taxon>
        <taxon>Mycobacteriales</taxon>
        <taxon>Mycobacteriaceae</taxon>
        <taxon>Mycobacterium</taxon>
    </lineage>
</organism>
<sequence length="340" mass="36165">MTSPSQPDTGLTYDQALAAVVAAEAGQSSDSEVSTVTAALALAVIAARENAGQWAANLILPIWRDTDVYDGAAVQQFTEQAGDYMAAAQTAVAETASAAQTQILATMGIDAPFTPSDPVNVRGTAEFATDGTISVTRDTASVAYGDGGRQVVDLDEDASTVGIFNRPARTQRYLESKGVGSEQARAEAELRMLGLVDGNLMLAQRLAEAEILAKAAGVDKRVIGLRRVIHPELSRTGTCGLCIAASDRIYKVTELMPIHNRCKCTQAAVTREFDPADVLNTVDLKQLYTDAGGTTSGAALKRTRYKVDEHGELGPQLVPSKPYKPRKPQKTTRRRAAARI</sequence>
<gene>
    <name evidence="2" type="ORF">ORI27_14020</name>
</gene>
<accession>A0ABT3SG11</accession>
<dbReference type="RefSeq" id="WP_265997482.1">
    <property type="nucleotide sequence ID" value="NZ_JAPJDN010000010.1"/>
</dbReference>
<reference evidence="2 3" key="1">
    <citation type="submission" date="2022-11" db="EMBL/GenBank/DDBJ databases">
        <title>Mycobacterium sp. nov.</title>
        <authorList>
            <person name="Papic B."/>
            <person name="Spicic S."/>
            <person name="Duvnjak S."/>
        </authorList>
    </citation>
    <scope>NUCLEOTIDE SEQUENCE [LARGE SCALE GENOMIC DNA]</scope>
    <source>
        <strain evidence="2 3">CVI_P4</strain>
    </source>
</reference>
<evidence type="ECO:0000256" key="1">
    <source>
        <dbReference type="SAM" id="MobiDB-lite"/>
    </source>
</evidence>
<feature type="region of interest" description="Disordered" evidence="1">
    <location>
        <begin position="312"/>
        <end position="340"/>
    </location>
</feature>
<evidence type="ECO:0000313" key="3">
    <source>
        <dbReference type="Proteomes" id="UP001300745"/>
    </source>
</evidence>
<keyword evidence="3" id="KW-1185">Reference proteome</keyword>